<dbReference type="EMBL" id="BAAALF010000345">
    <property type="protein sequence ID" value="GAA1069722.1"/>
    <property type="molecule type" value="Genomic_DNA"/>
</dbReference>
<proteinExistence type="predicted"/>
<keyword evidence="2" id="KW-1185">Reference proteome</keyword>
<comment type="caution">
    <text evidence="1">The sequence shown here is derived from an EMBL/GenBank/DDBJ whole genome shotgun (WGS) entry which is preliminary data.</text>
</comment>
<protein>
    <submittedName>
        <fullName evidence="1">Uncharacterized protein</fullName>
    </submittedName>
</protein>
<organism evidence="1 2">
    <name type="scientific">Kitasatospora nipponensis</name>
    <dbReference type="NCBI Taxonomy" id="258049"/>
    <lineage>
        <taxon>Bacteria</taxon>
        <taxon>Bacillati</taxon>
        <taxon>Actinomycetota</taxon>
        <taxon>Actinomycetes</taxon>
        <taxon>Kitasatosporales</taxon>
        <taxon>Streptomycetaceae</taxon>
        <taxon>Kitasatospora</taxon>
    </lineage>
</organism>
<reference evidence="1 2" key="1">
    <citation type="journal article" date="2019" name="Int. J. Syst. Evol. Microbiol.">
        <title>The Global Catalogue of Microorganisms (GCM) 10K type strain sequencing project: providing services to taxonomists for standard genome sequencing and annotation.</title>
        <authorList>
            <consortium name="The Broad Institute Genomics Platform"/>
            <consortium name="The Broad Institute Genome Sequencing Center for Infectious Disease"/>
            <person name="Wu L."/>
            <person name="Ma J."/>
        </authorList>
    </citation>
    <scope>NUCLEOTIDE SEQUENCE [LARGE SCALE GENOMIC DNA]</scope>
    <source>
        <strain evidence="1 2">JCM 13004</strain>
    </source>
</reference>
<gene>
    <name evidence="1" type="ORF">GCM10009665_77310</name>
</gene>
<name>A0ABN1T8Y6_9ACTN</name>
<dbReference type="Proteomes" id="UP001500037">
    <property type="component" value="Unassembled WGS sequence"/>
</dbReference>
<evidence type="ECO:0000313" key="1">
    <source>
        <dbReference type="EMBL" id="GAA1069722.1"/>
    </source>
</evidence>
<sequence length="101" mass="10370">MRTALTTAGVPLGDDALGQLPGAVVRPTPYGVCVSWRTVDGPPPNRDTAGRAVGSTTVMSHEFQATLHLAAVLAHAGRRTDHLGNRVLITPADPAPAAEGP</sequence>
<accession>A0ABN1T8Y6</accession>
<dbReference type="RefSeq" id="WP_344447000.1">
    <property type="nucleotide sequence ID" value="NZ_BAAALF010000345.1"/>
</dbReference>
<evidence type="ECO:0000313" key="2">
    <source>
        <dbReference type="Proteomes" id="UP001500037"/>
    </source>
</evidence>